<evidence type="ECO:0000256" key="1">
    <source>
        <dbReference type="ARBA" id="ARBA00000032"/>
    </source>
</evidence>
<dbReference type="InterPro" id="IPR023485">
    <property type="entry name" value="Ptyr_pPase"/>
</dbReference>
<dbReference type="PANTHER" id="PTHR11717">
    <property type="entry name" value="LOW MOLECULAR WEIGHT PROTEIN TYROSINE PHOSPHATASE"/>
    <property type="match status" value="1"/>
</dbReference>
<dbReference type="GO" id="GO:0005737">
    <property type="term" value="C:cytoplasm"/>
    <property type="evidence" value="ECO:0007669"/>
    <property type="project" value="UniProtKB-SubCell"/>
</dbReference>
<dbReference type="GO" id="GO:0004726">
    <property type="term" value="F:non-membrane spanning protein tyrosine phosphatase activity"/>
    <property type="evidence" value="ECO:0007669"/>
    <property type="project" value="InterPro"/>
</dbReference>
<evidence type="ECO:0000256" key="6">
    <source>
        <dbReference type="ARBA" id="ARBA00022912"/>
    </source>
</evidence>
<dbReference type="SUPFAM" id="SSF52788">
    <property type="entry name" value="Phosphotyrosine protein phosphatases I"/>
    <property type="match status" value="1"/>
</dbReference>
<dbReference type="Pfam" id="PF01451">
    <property type="entry name" value="LMWPc"/>
    <property type="match status" value="1"/>
</dbReference>
<dbReference type="InterPro" id="IPR050438">
    <property type="entry name" value="LMW_PTPase"/>
</dbReference>
<dbReference type="Proteomes" id="UP000044602">
    <property type="component" value="Unassembled WGS sequence"/>
</dbReference>
<dbReference type="InterPro" id="IPR036196">
    <property type="entry name" value="Ptyr_pPase_sf"/>
</dbReference>
<comment type="catalytic activity">
    <reaction evidence="1">
        <text>a phosphate monoester + H2O = an alcohol + phosphate</text>
        <dbReference type="Rhea" id="RHEA:15017"/>
        <dbReference type="ChEBI" id="CHEBI:15377"/>
        <dbReference type="ChEBI" id="CHEBI:30879"/>
        <dbReference type="ChEBI" id="CHEBI:43474"/>
        <dbReference type="ChEBI" id="CHEBI:67140"/>
        <dbReference type="EC" id="3.1.3.2"/>
    </reaction>
</comment>
<feature type="active site" description="Proton donor" evidence="8">
    <location>
        <position position="133"/>
    </location>
</feature>
<comment type="catalytic activity">
    <reaction evidence="7">
        <text>O-phospho-L-tyrosyl-[protein] + H2O = L-tyrosyl-[protein] + phosphate</text>
        <dbReference type="Rhea" id="RHEA:10684"/>
        <dbReference type="Rhea" id="RHEA-COMP:10136"/>
        <dbReference type="Rhea" id="RHEA-COMP:20101"/>
        <dbReference type="ChEBI" id="CHEBI:15377"/>
        <dbReference type="ChEBI" id="CHEBI:43474"/>
        <dbReference type="ChEBI" id="CHEBI:46858"/>
        <dbReference type="ChEBI" id="CHEBI:61978"/>
        <dbReference type="EC" id="3.1.3.48"/>
    </reaction>
</comment>
<evidence type="ECO:0000256" key="5">
    <source>
        <dbReference type="ARBA" id="ARBA00022801"/>
    </source>
</evidence>
<feature type="domain" description="Phosphotyrosine protein phosphatase I" evidence="9">
    <location>
        <begin position="6"/>
        <end position="159"/>
    </location>
</feature>
<evidence type="ECO:0000256" key="7">
    <source>
        <dbReference type="ARBA" id="ARBA00051722"/>
    </source>
</evidence>
<gene>
    <name evidence="10" type="ORF">BN1708_008032</name>
    <name evidence="11" type="ORF">BN1723_006092</name>
</gene>
<dbReference type="STRING" id="100787.A0A0G4MZP6"/>
<evidence type="ECO:0000313" key="12">
    <source>
        <dbReference type="Proteomes" id="UP000044602"/>
    </source>
</evidence>
<protein>
    <recommendedName>
        <fullName evidence="9">Phosphotyrosine protein phosphatase I domain-containing protein</fullName>
    </recommendedName>
</protein>
<evidence type="ECO:0000256" key="4">
    <source>
        <dbReference type="ARBA" id="ARBA00022490"/>
    </source>
</evidence>
<evidence type="ECO:0000256" key="3">
    <source>
        <dbReference type="ARBA" id="ARBA00011063"/>
    </source>
</evidence>
<keyword evidence="12" id="KW-1185">Reference proteome</keyword>
<organism evidence="10 12">
    <name type="scientific">Verticillium longisporum</name>
    <name type="common">Verticillium dahliae var. longisporum</name>
    <dbReference type="NCBI Taxonomy" id="100787"/>
    <lineage>
        <taxon>Eukaryota</taxon>
        <taxon>Fungi</taxon>
        <taxon>Dikarya</taxon>
        <taxon>Ascomycota</taxon>
        <taxon>Pezizomycotina</taxon>
        <taxon>Sordariomycetes</taxon>
        <taxon>Hypocreomycetidae</taxon>
        <taxon>Glomerellales</taxon>
        <taxon>Plectosphaerellaceae</taxon>
        <taxon>Verticillium</taxon>
    </lineage>
</organism>
<keyword evidence="5" id="KW-0378">Hydrolase</keyword>
<dbReference type="CDD" id="cd16343">
    <property type="entry name" value="LMWPTP"/>
    <property type="match status" value="1"/>
</dbReference>
<comment type="similarity">
    <text evidence="3">Belongs to the low molecular weight phosphotyrosine protein phosphatase family.</text>
</comment>
<dbReference type="InterPro" id="IPR017867">
    <property type="entry name" value="Tyr_phospatase_low_mol_wt"/>
</dbReference>
<keyword evidence="6" id="KW-0904">Protein phosphatase</keyword>
<dbReference type="AlphaFoldDB" id="A0A0G4MZP6"/>
<dbReference type="SMART" id="SM00226">
    <property type="entry name" value="LMWPc"/>
    <property type="match status" value="1"/>
</dbReference>
<dbReference type="FunFam" id="3.40.50.2300:FF:000105">
    <property type="entry name" value="Low molecular weight phosphotyrosine protein"/>
    <property type="match status" value="1"/>
</dbReference>
<dbReference type="Proteomes" id="UP000045706">
    <property type="component" value="Unassembled WGS sequence"/>
</dbReference>
<comment type="subcellular location">
    <subcellularLocation>
        <location evidence="2">Cytoplasm</location>
    </subcellularLocation>
</comment>
<dbReference type="EMBL" id="CVQI01033940">
    <property type="protein sequence ID" value="CRK44383.1"/>
    <property type="molecule type" value="Genomic_DNA"/>
</dbReference>
<accession>A0A0G4MZP6</accession>
<feature type="active site" evidence="8">
    <location>
        <position position="18"/>
    </location>
</feature>
<dbReference type="EMBL" id="CVQH01025972">
    <property type="protein sequence ID" value="CRK39806.1"/>
    <property type="molecule type" value="Genomic_DNA"/>
</dbReference>
<feature type="active site" description="Nucleophile" evidence="8">
    <location>
        <position position="12"/>
    </location>
</feature>
<evidence type="ECO:0000313" key="11">
    <source>
        <dbReference type="EMBL" id="CRK44383.1"/>
    </source>
</evidence>
<dbReference type="PRINTS" id="PR00719">
    <property type="entry name" value="LMWPTPASE"/>
</dbReference>
<dbReference type="GO" id="GO:0003993">
    <property type="term" value="F:acid phosphatase activity"/>
    <property type="evidence" value="ECO:0007669"/>
    <property type="project" value="UniProtKB-EC"/>
</dbReference>
<dbReference type="InterPro" id="IPR002115">
    <property type="entry name" value="Tyr_Pase_low_mol_wt_mml"/>
</dbReference>
<sequence>MPEKKVSVLFVCLGNICRSTMAEGVFREIAKEPQYKDLIGRVDSSGTGAYHIGEGPDHRTMSTLEAHGITDYVHHARKVRLSDFDDFDYVFAMDRHNLRDLESLQQRGKPDSRARVQLWGEYSGSKKAEEVDDPYYGGKQGFQTAYEQCTRFSRNFLADVFPHVKTA</sequence>
<reference evidence="12 13" key="1">
    <citation type="submission" date="2015-05" db="EMBL/GenBank/DDBJ databases">
        <authorList>
            <person name="Fogelqvist Johan"/>
        </authorList>
    </citation>
    <scope>NUCLEOTIDE SEQUENCE [LARGE SCALE GENOMIC DNA]</scope>
    <source>
        <strain evidence="10">VL1</strain>
        <strain evidence="11">VL2</strain>
    </source>
</reference>
<evidence type="ECO:0000256" key="2">
    <source>
        <dbReference type="ARBA" id="ARBA00004496"/>
    </source>
</evidence>
<keyword evidence="4" id="KW-0963">Cytoplasm</keyword>
<dbReference type="PANTHER" id="PTHR11717:SF7">
    <property type="entry name" value="LOW MOLECULAR WEIGHT PHOSPHOTYROSINE PROTEIN PHOSPHATASE"/>
    <property type="match status" value="1"/>
</dbReference>
<evidence type="ECO:0000313" key="13">
    <source>
        <dbReference type="Proteomes" id="UP000045706"/>
    </source>
</evidence>
<evidence type="ECO:0000313" key="10">
    <source>
        <dbReference type="EMBL" id="CRK39806.1"/>
    </source>
</evidence>
<name>A0A0G4MZP6_VERLO</name>
<proteinExistence type="inferred from homology"/>
<evidence type="ECO:0000259" key="9">
    <source>
        <dbReference type="SMART" id="SM00226"/>
    </source>
</evidence>
<dbReference type="Gene3D" id="3.40.50.2300">
    <property type="match status" value="1"/>
</dbReference>
<dbReference type="PRINTS" id="PR00720">
    <property type="entry name" value="MAMMALPTPASE"/>
</dbReference>
<evidence type="ECO:0000256" key="8">
    <source>
        <dbReference type="PIRSR" id="PIRSR617867-1"/>
    </source>
</evidence>